<protein>
    <recommendedName>
        <fullName evidence="3">MerR family transcriptional regulator</fullName>
    </recommendedName>
</protein>
<name>A0ABX2JDB5_9SPHN</name>
<dbReference type="EMBL" id="JABULH010000001">
    <property type="protein sequence ID" value="NTS64191.1"/>
    <property type="molecule type" value="Genomic_DNA"/>
</dbReference>
<gene>
    <name evidence="1" type="ORF">HRV97_03315</name>
</gene>
<sequence>MGMVLHQFPDWPAGMNREMALAYTGVAETQLRAWEKAGKVSFRARGPNGASLALRVELDVALAELFASSANDEDFDFG</sequence>
<evidence type="ECO:0000313" key="1">
    <source>
        <dbReference type="EMBL" id="NTS64191.1"/>
    </source>
</evidence>
<evidence type="ECO:0000313" key="2">
    <source>
        <dbReference type="Proteomes" id="UP000621447"/>
    </source>
</evidence>
<organism evidence="1 2">
    <name type="scientific">Sphingomonas hominis</name>
    <dbReference type="NCBI Taxonomy" id="2741495"/>
    <lineage>
        <taxon>Bacteria</taxon>
        <taxon>Pseudomonadati</taxon>
        <taxon>Pseudomonadota</taxon>
        <taxon>Alphaproteobacteria</taxon>
        <taxon>Sphingomonadales</taxon>
        <taxon>Sphingomonadaceae</taxon>
        <taxon>Sphingomonas</taxon>
    </lineage>
</organism>
<proteinExistence type="predicted"/>
<reference evidence="1 2" key="1">
    <citation type="submission" date="2020-06" db="EMBL/GenBank/DDBJ databases">
        <title>Sphingomonas hominis sp. nov., a member of the Sphingomonas, isolated from the hair of a 22-year-old girl.</title>
        <authorList>
            <person name="Zhang D.-F."/>
            <person name="Cui X.-W."/>
        </authorList>
    </citation>
    <scope>NUCLEOTIDE SEQUENCE [LARGE SCALE GENOMIC DNA]</scope>
    <source>
        <strain evidence="1 2">HHU CXW</strain>
    </source>
</reference>
<keyword evidence="2" id="KW-1185">Reference proteome</keyword>
<dbReference type="RefSeq" id="WP_174192239.1">
    <property type="nucleotide sequence ID" value="NZ_JABULH010000001.1"/>
</dbReference>
<dbReference type="Proteomes" id="UP000621447">
    <property type="component" value="Unassembled WGS sequence"/>
</dbReference>
<accession>A0ABX2JDB5</accession>
<evidence type="ECO:0008006" key="3">
    <source>
        <dbReference type="Google" id="ProtNLM"/>
    </source>
</evidence>
<comment type="caution">
    <text evidence="1">The sequence shown here is derived from an EMBL/GenBank/DDBJ whole genome shotgun (WGS) entry which is preliminary data.</text>
</comment>